<feature type="transmembrane region" description="Helical" evidence="9">
    <location>
        <begin position="264"/>
        <end position="285"/>
    </location>
</feature>
<name>A0A286G828_9PROT</name>
<feature type="transmembrane region" description="Helical" evidence="9">
    <location>
        <begin position="380"/>
        <end position="400"/>
    </location>
</feature>
<comment type="subcellular location">
    <subcellularLocation>
        <location evidence="1">Cell membrane</location>
        <topology evidence="1">Multi-pass membrane protein</topology>
    </subcellularLocation>
</comment>
<dbReference type="CDD" id="cd06173">
    <property type="entry name" value="MFS_MefA_like"/>
    <property type="match status" value="1"/>
</dbReference>
<feature type="domain" description="Major facilitator superfamily (MFS) profile" evidence="10">
    <location>
        <begin position="1"/>
        <end position="405"/>
    </location>
</feature>
<keyword evidence="5 9" id="KW-1133">Transmembrane helix</keyword>
<dbReference type="EMBL" id="OCNJ01000002">
    <property type="protein sequence ID" value="SOD91700.1"/>
    <property type="molecule type" value="Genomic_DNA"/>
</dbReference>
<dbReference type="RefSeq" id="WP_097277853.1">
    <property type="nucleotide sequence ID" value="NZ_OCNJ01000002.1"/>
</dbReference>
<dbReference type="InterPro" id="IPR020846">
    <property type="entry name" value="MFS_dom"/>
</dbReference>
<evidence type="ECO:0000256" key="8">
    <source>
        <dbReference type="ARBA" id="ARBA00040914"/>
    </source>
</evidence>
<evidence type="ECO:0000256" key="1">
    <source>
        <dbReference type="ARBA" id="ARBA00004651"/>
    </source>
</evidence>
<reference evidence="11 12" key="1">
    <citation type="submission" date="2017-09" db="EMBL/GenBank/DDBJ databases">
        <authorList>
            <person name="Ehlers B."/>
            <person name="Leendertz F.H."/>
        </authorList>
    </citation>
    <scope>NUCLEOTIDE SEQUENCE [LARGE SCALE GENOMIC DNA]</scope>
    <source>
        <strain evidence="11 12">USBA 140</strain>
    </source>
</reference>
<keyword evidence="2" id="KW-0813">Transport</keyword>
<gene>
    <name evidence="11" type="ORF">SAMN05421508_10263</name>
</gene>
<dbReference type="InterPro" id="IPR011701">
    <property type="entry name" value="MFS"/>
</dbReference>
<evidence type="ECO:0000313" key="11">
    <source>
        <dbReference type="EMBL" id="SOD91700.1"/>
    </source>
</evidence>
<sequence>MTSNETADPIGARWRIRFWTIFGGQALSLGGSSLTQFVLMWWIADTTGSVAALSMAGLAALLPHALFSPIGGVLADRYSRRWLMIAADTVSASCMAILMILFLTGRVEPWHVYAMMAIRGAMQAIQEPAAIASIGMLVPRSFLPRVGGIEHSVHSVTEIVAAPLGALTMSLLPLGWALAIDVVTALLGIVPLLIFRIPQHRIPAEDRTGLWGEFRDGMRVVRRSQGLQHLFLLLAVGLLAVMPSFMLIPLLVKEHFGGDVRDVALMEGLSGAGMMIGAMMVAALAPRRQVPWVLWGMTLSCASLALTGLVPSGLFGLALVWWVLSGVTYSLSAAPCMVLLQLVVPNHLLGRVQSLLNMMLSLAAPVGLAVAALLSEYTGVRTLFVCAGALAAVVTTLGFLSPALRRLDEDACVTPARG</sequence>
<keyword evidence="12" id="KW-1185">Reference proteome</keyword>
<dbReference type="Gene3D" id="1.20.1250.20">
    <property type="entry name" value="MFS general substrate transporter like domains"/>
    <property type="match status" value="1"/>
</dbReference>
<comment type="similarity">
    <text evidence="7">Belongs to the major facilitator superfamily. Drug:H(+) antiporter-3 (DHA3) (TC 2.A.1.21) family.</text>
</comment>
<dbReference type="Pfam" id="PF07690">
    <property type="entry name" value="MFS_1"/>
    <property type="match status" value="1"/>
</dbReference>
<feature type="transmembrane region" description="Helical" evidence="9">
    <location>
        <begin position="230"/>
        <end position="252"/>
    </location>
</feature>
<dbReference type="PROSITE" id="PS50850">
    <property type="entry name" value="MFS"/>
    <property type="match status" value="1"/>
</dbReference>
<evidence type="ECO:0000259" key="10">
    <source>
        <dbReference type="PROSITE" id="PS50850"/>
    </source>
</evidence>
<dbReference type="PANTHER" id="PTHR23513:SF9">
    <property type="entry name" value="ENTEROBACTIN EXPORTER ENTS"/>
    <property type="match status" value="1"/>
</dbReference>
<evidence type="ECO:0000256" key="7">
    <source>
        <dbReference type="ARBA" id="ARBA00038075"/>
    </source>
</evidence>
<protein>
    <recommendedName>
        <fullName evidence="8">Multidrug efflux pump Tap</fullName>
    </recommendedName>
</protein>
<dbReference type="InterPro" id="IPR036259">
    <property type="entry name" value="MFS_trans_sf"/>
</dbReference>
<feature type="transmembrane region" description="Helical" evidence="9">
    <location>
        <begin position="174"/>
        <end position="195"/>
    </location>
</feature>
<feature type="transmembrane region" description="Helical" evidence="9">
    <location>
        <begin position="82"/>
        <end position="103"/>
    </location>
</feature>
<keyword evidence="4 9" id="KW-0812">Transmembrane</keyword>
<dbReference type="OrthoDB" id="5494559at2"/>
<dbReference type="GO" id="GO:0005886">
    <property type="term" value="C:plasma membrane"/>
    <property type="evidence" value="ECO:0007669"/>
    <property type="project" value="UniProtKB-SubCell"/>
</dbReference>
<accession>A0A286G828</accession>
<evidence type="ECO:0000256" key="6">
    <source>
        <dbReference type="ARBA" id="ARBA00023136"/>
    </source>
</evidence>
<organism evidence="11 12">
    <name type="scientific">Caenispirillum bisanense</name>
    <dbReference type="NCBI Taxonomy" id="414052"/>
    <lineage>
        <taxon>Bacteria</taxon>
        <taxon>Pseudomonadati</taxon>
        <taxon>Pseudomonadota</taxon>
        <taxon>Alphaproteobacteria</taxon>
        <taxon>Rhodospirillales</taxon>
        <taxon>Novispirillaceae</taxon>
        <taxon>Caenispirillum</taxon>
    </lineage>
</organism>
<dbReference type="GO" id="GO:0022857">
    <property type="term" value="F:transmembrane transporter activity"/>
    <property type="evidence" value="ECO:0007669"/>
    <property type="project" value="InterPro"/>
</dbReference>
<keyword evidence="3" id="KW-1003">Cell membrane</keyword>
<evidence type="ECO:0000256" key="3">
    <source>
        <dbReference type="ARBA" id="ARBA00022475"/>
    </source>
</evidence>
<feature type="transmembrane region" description="Helical" evidence="9">
    <location>
        <begin position="292"/>
        <end position="314"/>
    </location>
</feature>
<evidence type="ECO:0000256" key="4">
    <source>
        <dbReference type="ARBA" id="ARBA00022692"/>
    </source>
</evidence>
<dbReference type="PANTHER" id="PTHR23513">
    <property type="entry name" value="INTEGRAL MEMBRANE EFFLUX PROTEIN-RELATED"/>
    <property type="match status" value="1"/>
</dbReference>
<evidence type="ECO:0000256" key="9">
    <source>
        <dbReference type="SAM" id="Phobius"/>
    </source>
</evidence>
<evidence type="ECO:0000313" key="12">
    <source>
        <dbReference type="Proteomes" id="UP000219621"/>
    </source>
</evidence>
<dbReference type="Proteomes" id="UP000219621">
    <property type="component" value="Unassembled WGS sequence"/>
</dbReference>
<evidence type="ECO:0000256" key="5">
    <source>
        <dbReference type="ARBA" id="ARBA00022989"/>
    </source>
</evidence>
<feature type="transmembrane region" description="Helical" evidence="9">
    <location>
        <begin position="50"/>
        <end position="75"/>
    </location>
</feature>
<dbReference type="SUPFAM" id="SSF103473">
    <property type="entry name" value="MFS general substrate transporter"/>
    <property type="match status" value="1"/>
</dbReference>
<feature type="transmembrane region" description="Helical" evidence="9">
    <location>
        <begin position="355"/>
        <end position="374"/>
    </location>
</feature>
<feature type="transmembrane region" description="Helical" evidence="9">
    <location>
        <begin position="320"/>
        <end position="343"/>
    </location>
</feature>
<keyword evidence="6 9" id="KW-0472">Membrane</keyword>
<feature type="transmembrane region" description="Helical" evidence="9">
    <location>
        <begin position="21"/>
        <end position="44"/>
    </location>
</feature>
<dbReference type="AlphaFoldDB" id="A0A286G828"/>
<evidence type="ECO:0000256" key="2">
    <source>
        <dbReference type="ARBA" id="ARBA00022448"/>
    </source>
</evidence>
<proteinExistence type="inferred from homology"/>